<dbReference type="Proteomes" id="UP001202281">
    <property type="component" value="Unassembled WGS sequence"/>
</dbReference>
<protein>
    <submittedName>
        <fullName evidence="7">Flagellar hook basal-body protein</fullName>
    </submittedName>
</protein>
<dbReference type="PANTHER" id="PTHR30435:SF19">
    <property type="entry name" value="FLAGELLAR BASAL-BODY ROD PROTEIN FLGG"/>
    <property type="match status" value="1"/>
</dbReference>
<dbReference type="Pfam" id="PF22692">
    <property type="entry name" value="LlgE_F_G_D1"/>
    <property type="match status" value="1"/>
</dbReference>
<comment type="similarity">
    <text evidence="2 4">Belongs to the flagella basal body rod proteins family.</text>
</comment>
<comment type="caution">
    <text evidence="7">The sequence shown here is derived from an EMBL/GenBank/DDBJ whole genome shotgun (WGS) entry which is preliminary data.</text>
</comment>
<keyword evidence="7" id="KW-0282">Flagellum</keyword>
<dbReference type="InterPro" id="IPR020013">
    <property type="entry name" value="Flagellar_FlgE/F/G"/>
</dbReference>
<comment type="subcellular location">
    <subcellularLocation>
        <location evidence="1 4">Bacterial flagellum basal body</location>
    </subcellularLocation>
</comment>
<evidence type="ECO:0000259" key="5">
    <source>
        <dbReference type="Pfam" id="PF06429"/>
    </source>
</evidence>
<reference evidence="7 8" key="1">
    <citation type="submission" date="2022-04" db="EMBL/GenBank/DDBJ databases">
        <title>Identification of a novel bacterium isolated from mangrove sediments.</title>
        <authorList>
            <person name="Pan X."/>
        </authorList>
    </citation>
    <scope>NUCLEOTIDE SEQUENCE [LARGE SCALE GENOMIC DNA]</scope>
    <source>
        <strain evidence="7 8">B2638</strain>
    </source>
</reference>
<evidence type="ECO:0000256" key="2">
    <source>
        <dbReference type="ARBA" id="ARBA00009677"/>
    </source>
</evidence>
<evidence type="ECO:0000313" key="7">
    <source>
        <dbReference type="EMBL" id="MCJ2186999.1"/>
    </source>
</evidence>
<name>A0ABT0BPM6_9SPHN</name>
<evidence type="ECO:0000256" key="1">
    <source>
        <dbReference type="ARBA" id="ARBA00004117"/>
    </source>
</evidence>
<evidence type="ECO:0000256" key="4">
    <source>
        <dbReference type="RuleBase" id="RU362116"/>
    </source>
</evidence>
<dbReference type="InterPro" id="IPR053967">
    <property type="entry name" value="LlgE_F_G-like_D1"/>
</dbReference>
<dbReference type="Pfam" id="PF06429">
    <property type="entry name" value="Flg_bbr_C"/>
    <property type="match status" value="1"/>
</dbReference>
<keyword evidence="3 4" id="KW-0975">Bacterial flagellum</keyword>
<keyword evidence="7" id="KW-0969">Cilium</keyword>
<dbReference type="InterPro" id="IPR010930">
    <property type="entry name" value="Flg_bb/hook_C_dom"/>
</dbReference>
<dbReference type="SUPFAM" id="SSF117143">
    <property type="entry name" value="Flagellar hook protein flgE"/>
    <property type="match status" value="1"/>
</dbReference>
<accession>A0ABT0BPM6</accession>
<organism evidence="7 8">
    <name type="scientific">Novosphingobium beihaiensis</name>
    <dbReference type="NCBI Taxonomy" id="2930389"/>
    <lineage>
        <taxon>Bacteria</taxon>
        <taxon>Pseudomonadati</taxon>
        <taxon>Pseudomonadota</taxon>
        <taxon>Alphaproteobacteria</taxon>
        <taxon>Sphingomonadales</taxon>
        <taxon>Sphingomonadaceae</taxon>
        <taxon>Novosphingobium</taxon>
    </lineage>
</organism>
<evidence type="ECO:0000313" key="8">
    <source>
        <dbReference type="Proteomes" id="UP001202281"/>
    </source>
</evidence>
<dbReference type="InterPro" id="IPR037925">
    <property type="entry name" value="FlgE/F/G-like"/>
</dbReference>
<keyword evidence="8" id="KW-1185">Reference proteome</keyword>
<dbReference type="RefSeq" id="WP_243920028.1">
    <property type="nucleotide sequence ID" value="NZ_JALHLG010000009.1"/>
</dbReference>
<dbReference type="PANTHER" id="PTHR30435">
    <property type="entry name" value="FLAGELLAR PROTEIN"/>
    <property type="match status" value="1"/>
</dbReference>
<proteinExistence type="inferred from homology"/>
<keyword evidence="7" id="KW-0966">Cell projection</keyword>
<dbReference type="EMBL" id="JALHLG010000009">
    <property type="protein sequence ID" value="MCJ2186999.1"/>
    <property type="molecule type" value="Genomic_DNA"/>
</dbReference>
<feature type="domain" description="Flagellar basal-body/hook protein C-terminal" evidence="5">
    <location>
        <begin position="184"/>
        <end position="228"/>
    </location>
</feature>
<sequence length="235" mass="24607">MSALVDVAASVLLSNERRIETIAQNIANLQSFGYKSQKMKNVSSVEAKPFSQVLSETVVGADFSQGRLIQTSNSTDLAISGRGAFLVRRGEELVFTRNGGFTVLGDGVLVNSEGMVLQQVGGGDLVVPNSPLQVKEDGTVVSEGRVVGAIGLYEPDAKGFISNPGGGYTDAGATPVADGETIVRQGMREASNVVLSDEMVNLMAASRLAESGAQVMRQYDNLLGQAISTFSGTGR</sequence>
<dbReference type="NCBIfam" id="TIGR03506">
    <property type="entry name" value="FlgEFG_subfam"/>
    <property type="match status" value="1"/>
</dbReference>
<gene>
    <name evidence="7" type="ORF">MTR66_09245</name>
</gene>
<evidence type="ECO:0000259" key="6">
    <source>
        <dbReference type="Pfam" id="PF22692"/>
    </source>
</evidence>
<feature type="domain" description="Flagellar hook protein FlgE/F/G-like D1" evidence="6">
    <location>
        <begin position="78"/>
        <end position="140"/>
    </location>
</feature>
<evidence type="ECO:0000256" key="3">
    <source>
        <dbReference type="ARBA" id="ARBA00023143"/>
    </source>
</evidence>